<evidence type="ECO:0000313" key="10">
    <source>
        <dbReference type="EMBL" id="KAI8044887.1"/>
    </source>
</evidence>
<accession>A0A9Q0BUC2</accession>
<keyword evidence="4" id="KW-0597">Phosphoprotein</keyword>
<dbReference type="Gene3D" id="1.20.5.1700">
    <property type="match status" value="1"/>
</dbReference>
<evidence type="ECO:0000256" key="2">
    <source>
        <dbReference type="ARBA" id="ARBA00009423"/>
    </source>
</evidence>
<dbReference type="GO" id="GO:0007052">
    <property type="term" value="P:mitotic spindle organization"/>
    <property type="evidence" value="ECO:0007669"/>
    <property type="project" value="InterPro"/>
</dbReference>
<feature type="region of interest" description="Disordered" evidence="8">
    <location>
        <begin position="588"/>
        <end position="624"/>
    </location>
</feature>
<comment type="caution">
    <text evidence="10">The sequence shown here is derived from an EMBL/GenBank/DDBJ whole genome shotgun (WGS) entry which is preliminary data.</text>
</comment>
<feature type="compositionally biased region" description="Polar residues" evidence="8">
    <location>
        <begin position="1142"/>
        <end position="1151"/>
    </location>
</feature>
<evidence type="ECO:0000256" key="6">
    <source>
        <dbReference type="ARBA" id="ARBA00023212"/>
    </source>
</evidence>
<evidence type="ECO:0000259" key="9">
    <source>
        <dbReference type="Pfam" id="PF05010"/>
    </source>
</evidence>
<dbReference type="PANTHER" id="PTHR13924:SF10">
    <property type="entry name" value="TRANSFORMING ACIDIC COILED-COIL PROTEIN, ISOFORM K"/>
    <property type="match status" value="1"/>
</dbReference>
<dbReference type="Pfam" id="PF05010">
    <property type="entry name" value="TACC_C"/>
    <property type="match status" value="1"/>
</dbReference>
<keyword evidence="6" id="KW-0206">Cytoskeleton</keyword>
<feature type="compositionally biased region" description="Polar residues" evidence="8">
    <location>
        <begin position="588"/>
        <end position="601"/>
    </location>
</feature>
<reference evidence="10" key="1">
    <citation type="journal article" date="2023" name="Genome Biol. Evol.">
        <title>Long-read-based Genome Assembly of Drosophila gunungcola Reveals Fewer Chemosensory Genes in Flower-breeding Species.</title>
        <authorList>
            <person name="Negi A."/>
            <person name="Liao B.Y."/>
            <person name="Yeh S.D."/>
        </authorList>
    </citation>
    <scope>NUCLEOTIDE SEQUENCE</scope>
    <source>
        <strain evidence="10">Sukarami</strain>
    </source>
</reference>
<feature type="region of interest" description="Disordered" evidence="8">
    <location>
        <begin position="938"/>
        <end position="962"/>
    </location>
</feature>
<feature type="compositionally biased region" description="Basic and acidic residues" evidence="8">
    <location>
        <begin position="415"/>
        <end position="429"/>
    </location>
</feature>
<comment type="similarity">
    <text evidence="2">Belongs to the TACC family.</text>
</comment>
<feature type="region of interest" description="Disordered" evidence="8">
    <location>
        <begin position="741"/>
        <end position="773"/>
    </location>
</feature>
<feature type="region of interest" description="Disordered" evidence="8">
    <location>
        <begin position="1142"/>
        <end position="1162"/>
    </location>
</feature>
<dbReference type="GO" id="GO:0005737">
    <property type="term" value="C:cytoplasm"/>
    <property type="evidence" value="ECO:0007669"/>
    <property type="project" value="TreeGrafter"/>
</dbReference>
<comment type="subcellular location">
    <subcellularLocation>
        <location evidence="1">Cytoplasm</location>
        <location evidence="1">Cytoskeleton</location>
    </subcellularLocation>
</comment>
<dbReference type="GO" id="GO:0005856">
    <property type="term" value="C:cytoskeleton"/>
    <property type="evidence" value="ECO:0007669"/>
    <property type="project" value="UniProtKB-SubCell"/>
</dbReference>
<feature type="coiled-coil region" evidence="7">
    <location>
        <begin position="1223"/>
        <end position="1303"/>
    </location>
</feature>
<keyword evidence="11" id="KW-1185">Reference proteome</keyword>
<feature type="region of interest" description="Disordered" evidence="8">
    <location>
        <begin position="477"/>
        <end position="532"/>
    </location>
</feature>
<evidence type="ECO:0000256" key="5">
    <source>
        <dbReference type="ARBA" id="ARBA00023054"/>
    </source>
</evidence>
<dbReference type="PANTHER" id="PTHR13924">
    <property type="entry name" value="TRANSFORMING ACIDIC COILED-COIL CONTAINING PROTEIN 1/2"/>
    <property type="match status" value="1"/>
</dbReference>
<dbReference type="InterPro" id="IPR007707">
    <property type="entry name" value="TACC_C"/>
</dbReference>
<evidence type="ECO:0000256" key="3">
    <source>
        <dbReference type="ARBA" id="ARBA00022490"/>
    </source>
</evidence>
<keyword evidence="5 7" id="KW-0175">Coiled coil</keyword>
<protein>
    <recommendedName>
        <fullName evidence="9">Transforming acidic coiled-coil-containing protein C-terminal domain-containing protein</fullName>
    </recommendedName>
</protein>
<feature type="region of interest" description="Disordered" evidence="8">
    <location>
        <begin position="25"/>
        <end position="75"/>
    </location>
</feature>
<feature type="compositionally biased region" description="Polar residues" evidence="8">
    <location>
        <begin position="44"/>
        <end position="53"/>
    </location>
</feature>
<sequence>MEFDGADNGLGMGIGGRGVLREINKNDGGVKCPPDIVHPKRLDSQTSRSSTPKMGNKPGKTKRSRAIAGKLTTKSDNGPGNLSVMDFIANIIKRPKSIATTGITTTQPAGKEATEVASVADDHPSPRDCDGASLISTHLGTLLESASEDLLRLEEQHCSLLMDPNSNPPSTPAISSGSRETIQQLLSEINVNLNQVSANEMEHLQAMSGELSPLAVKPSPKPSSMEQQKALAAALGHQTAATGCPKLDADAVPKFGGLPEFDESQIPELASLNTEMEAHLKSNLSDSDCFVECLSLHSDRYIGDRSELEGYSSALNDVLEQQFSMTSTGTLENEFQDPLAVSQHNNVSYEAMDVDDINETMEMLKDVLGPEDHQLLQEQFLTESQRVSEKVPEQFQENLKLEKKVETSVLQDELGTQKELKSQLEKSPLKEQGQPEDTNVPAPCEIEEIHFKKKEGKLESLDQETERLNPKELLEKQEVHKEQQASHNTPLMEAKQPQEHQHSEISQNLQESREIEEDPQVHPDQEQATPVPIEAINRTELELTKIPICLEQIASPAIEATEDKITGEEFEPMEVDVSMQVDEATVIRSPQQQQLESQTPISPSPHLEFSEAKETAPLPQSAHEHRIEQITVVPEMEPSEAPRTPSLQAKCEELPLSPPIPTHRPKTAEELEFLALKELPLPDDVFEDNLNVPIEEVERVVEKVLEVEPPHNRPPVVAVTPTEMRSISPLSLDMGGNNMASNSAPTSPSFPIRGPAEKPFHFPRSPKAPPEQEDMPYLEEAVVEPSLDRKQSLFDAGVIAKAPVVIEVTQPSPEKQSHLNETLPMSDLSPTPLNGTFDSGMTMQDKPVSDTEDIGNSQSFAASLGSVDNNHRLTFSVIQSTAEKEEVKSRRTFCMEKENPRRTFCVEQNASPAMEATEDIMAGDAMDVDISMRVEEVTVTKSPQQNRKESHAPVLTSPPIPTHQNLKRAPIHKMNSPTSPLGNATVVLEEQALSAKEQATLSASDEKDDVFVEHFGAISPVSDDMFKTPQFTSSGFQNQAKMKANPTGENGGKTAVVQSRQRSGGAGEEEEFFDAEFKDGASNQNLILNSSDFDYLYTKGSNNAPIDRSSLLLKFDPLLGAPVPVNHPNQQEQTLLNILGSNQNQNRNLSPTLEEHETSGGNQSFGIVASAKDTAKKLDFKPPVDRTKKHVKMSVDVIDNDCNKTFDNSNLNTEDKSHNYNNMDELEKKIKNEVTRSEDIEKKLKEGEQREEALIKRITEKDKTNAKLNGVIEAYEKAIAELISEKEQQAQLHERQMQEVQADRDANYHHLTSLETTFSDLHVKYEKSKEMTSQLKSNEESLLAERKQMMDNLRLQEQRYDKMKNHAMQQLEIANKKLDTYAREHADESKKLKALLKKEEVARVSMTEQLQQKSRENADLLKICEELIYGKGQGGSS</sequence>
<dbReference type="EMBL" id="JAMKOV010000001">
    <property type="protein sequence ID" value="KAI8044887.1"/>
    <property type="molecule type" value="Genomic_DNA"/>
</dbReference>
<gene>
    <name evidence="10" type="ORF">M5D96_001062</name>
</gene>
<feature type="coiled-coil region" evidence="7">
    <location>
        <begin position="1339"/>
        <end position="1416"/>
    </location>
</feature>
<dbReference type="InterPro" id="IPR039915">
    <property type="entry name" value="TACC"/>
</dbReference>
<feature type="domain" description="Transforming acidic coiled-coil-containing protein C-terminal" evidence="9">
    <location>
        <begin position="1219"/>
        <end position="1428"/>
    </location>
</feature>
<evidence type="ECO:0000256" key="7">
    <source>
        <dbReference type="SAM" id="Coils"/>
    </source>
</evidence>
<dbReference type="Proteomes" id="UP001059596">
    <property type="component" value="Chromosome 3R"/>
</dbReference>
<dbReference type="FunFam" id="1.20.5.1700:FF:000001">
    <property type="entry name" value="Transforming acidic coiled-coil-containing protein 1 isoform 2"/>
    <property type="match status" value="1"/>
</dbReference>
<name>A0A9Q0BUC2_9MUSC</name>
<keyword evidence="3" id="KW-0963">Cytoplasm</keyword>
<evidence type="ECO:0000313" key="11">
    <source>
        <dbReference type="Proteomes" id="UP001059596"/>
    </source>
</evidence>
<feature type="region of interest" description="Disordered" evidence="8">
    <location>
        <begin position="412"/>
        <end position="443"/>
    </location>
</feature>
<evidence type="ECO:0000256" key="4">
    <source>
        <dbReference type="ARBA" id="ARBA00022553"/>
    </source>
</evidence>
<organism evidence="10 11">
    <name type="scientific">Drosophila gunungcola</name>
    <name type="common">fruit fly</name>
    <dbReference type="NCBI Taxonomy" id="103775"/>
    <lineage>
        <taxon>Eukaryota</taxon>
        <taxon>Metazoa</taxon>
        <taxon>Ecdysozoa</taxon>
        <taxon>Arthropoda</taxon>
        <taxon>Hexapoda</taxon>
        <taxon>Insecta</taxon>
        <taxon>Pterygota</taxon>
        <taxon>Neoptera</taxon>
        <taxon>Endopterygota</taxon>
        <taxon>Diptera</taxon>
        <taxon>Brachycera</taxon>
        <taxon>Muscomorpha</taxon>
        <taxon>Ephydroidea</taxon>
        <taxon>Drosophilidae</taxon>
        <taxon>Drosophila</taxon>
        <taxon>Sophophora</taxon>
    </lineage>
</organism>
<evidence type="ECO:0000256" key="8">
    <source>
        <dbReference type="SAM" id="MobiDB-lite"/>
    </source>
</evidence>
<evidence type="ECO:0000256" key="1">
    <source>
        <dbReference type="ARBA" id="ARBA00004245"/>
    </source>
</evidence>
<proteinExistence type="inferred from homology"/>
<dbReference type="GO" id="GO:0007097">
    <property type="term" value="P:nuclear migration"/>
    <property type="evidence" value="ECO:0007669"/>
    <property type="project" value="TreeGrafter"/>
</dbReference>